<gene>
    <name evidence="2" type="ORF">KKI46_07220</name>
</gene>
<protein>
    <recommendedName>
        <fullName evidence="4">DUF5412 domain-containing protein</fullName>
    </recommendedName>
</protein>
<keyword evidence="1" id="KW-0812">Transmembrane</keyword>
<evidence type="ECO:0000256" key="1">
    <source>
        <dbReference type="SAM" id="Phobius"/>
    </source>
</evidence>
<sequence>MRKKLKITGIIAGVSLSIYVVWTIYRLFFLVDINVVPKEDYISKSTSPDQAYTIRFYRANGGATVDYAMLGIMENKDGEKRRMYWEYPCREIKEVKWTKDTVTINGTKIKIWSQVYDFREGIYEAD</sequence>
<dbReference type="InterPro" id="IPR035406">
    <property type="entry name" value="DUF5412"/>
</dbReference>
<evidence type="ECO:0008006" key="4">
    <source>
        <dbReference type="Google" id="ProtNLM"/>
    </source>
</evidence>
<feature type="transmembrane region" description="Helical" evidence="1">
    <location>
        <begin position="7"/>
        <end position="28"/>
    </location>
</feature>
<dbReference type="RefSeq" id="WP_069940518.1">
    <property type="nucleotide sequence ID" value="NZ_CP075897.1"/>
</dbReference>
<dbReference type="GeneID" id="88811459"/>
<dbReference type="Pfam" id="PF17428">
    <property type="entry name" value="DUF5412"/>
    <property type="match status" value="1"/>
</dbReference>
<accession>A0ABX8GDZ1</accession>
<keyword evidence="1" id="KW-1133">Transmembrane helix</keyword>
<organism evidence="2 3">
    <name type="scientific">Exiguobacterium acetylicum</name>
    <name type="common">Brevibacterium acetylicum</name>
    <dbReference type="NCBI Taxonomy" id="41170"/>
    <lineage>
        <taxon>Bacteria</taxon>
        <taxon>Bacillati</taxon>
        <taxon>Bacillota</taxon>
        <taxon>Bacilli</taxon>
        <taxon>Bacillales</taxon>
        <taxon>Bacillales Family XII. Incertae Sedis</taxon>
        <taxon>Exiguobacterium</taxon>
    </lineage>
</organism>
<reference evidence="2 3" key="1">
    <citation type="submission" date="2021-05" db="EMBL/GenBank/DDBJ databases">
        <title>Biocontrol using Exiguobacterium acetylicum SI17 against litchi downy blight caused by Peronophythora litchii.</title>
        <authorList>
            <person name="Zheng L."/>
        </authorList>
    </citation>
    <scope>NUCLEOTIDE SEQUENCE [LARGE SCALE GENOMIC DNA]</scope>
    <source>
        <strain evidence="2 3">SI17</strain>
    </source>
</reference>
<proteinExistence type="predicted"/>
<name>A0ABX8GDZ1_EXIAC</name>
<keyword evidence="3" id="KW-1185">Reference proteome</keyword>
<dbReference type="EMBL" id="CP075897">
    <property type="protein sequence ID" value="QWB31428.1"/>
    <property type="molecule type" value="Genomic_DNA"/>
</dbReference>
<keyword evidence="1" id="KW-0472">Membrane</keyword>
<evidence type="ECO:0000313" key="2">
    <source>
        <dbReference type="EMBL" id="QWB31428.1"/>
    </source>
</evidence>
<evidence type="ECO:0000313" key="3">
    <source>
        <dbReference type="Proteomes" id="UP000679498"/>
    </source>
</evidence>
<dbReference type="Proteomes" id="UP000679498">
    <property type="component" value="Chromosome"/>
</dbReference>